<keyword evidence="2" id="KW-1133">Transmembrane helix</keyword>
<feature type="transmembrane region" description="Helical" evidence="2">
    <location>
        <begin position="90"/>
        <end position="107"/>
    </location>
</feature>
<name>A0A5N4EAW2_CAMDR</name>
<proteinExistence type="predicted"/>
<evidence type="ECO:0000256" key="2">
    <source>
        <dbReference type="SAM" id="Phobius"/>
    </source>
</evidence>
<feature type="region of interest" description="Disordered" evidence="1">
    <location>
        <begin position="1"/>
        <end position="23"/>
    </location>
</feature>
<evidence type="ECO:0000313" key="3">
    <source>
        <dbReference type="EMBL" id="KAB1280638.1"/>
    </source>
</evidence>
<reference evidence="3 4" key="1">
    <citation type="journal article" date="2019" name="Mol. Ecol. Resour.">
        <title>Improving Illumina assemblies with Hi-C and long reads: an example with the North African dromedary.</title>
        <authorList>
            <person name="Elbers J.P."/>
            <person name="Rogers M.F."/>
            <person name="Perelman P.L."/>
            <person name="Proskuryakova A.A."/>
            <person name="Serdyukova N.A."/>
            <person name="Johnson W.E."/>
            <person name="Horin P."/>
            <person name="Corander J."/>
            <person name="Murphy D."/>
            <person name="Burger P.A."/>
        </authorList>
    </citation>
    <scope>NUCLEOTIDE SEQUENCE [LARGE SCALE GENOMIC DNA]</scope>
    <source>
        <strain evidence="3">Drom800</strain>
        <tissue evidence="3">Blood</tissue>
    </source>
</reference>
<gene>
    <name evidence="3" type="ORF">Cadr_000005069</name>
</gene>
<dbReference type="Proteomes" id="UP000299084">
    <property type="component" value="Unassembled WGS sequence"/>
</dbReference>
<comment type="caution">
    <text evidence="3">The sequence shown here is derived from an EMBL/GenBank/DDBJ whole genome shotgun (WGS) entry which is preliminary data.</text>
</comment>
<protein>
    <submittedName>
        <fullName evidence="3">Uncharacterized protein</fullName>
    </submittedName>
</protein>
<sequence>MSQQQQGCSPPLRQGTRRSTRRRSRGDIVFQVLKQQVSSDAVVVLHLMERDLFNQMARGVTRLRREGADVHGERRATSTAEISAALRSRAFLVLVIFIPIALLPLRIQMEMRVFMFLPLYLENFTFGPKMDPTDILLPSSTAIFQHQASNTEELTVHSNHIIRLLTKVFS</sequence>
<keyword evidence="2" id="KW-0812">Transmembrane</keyword>
<keyword evidence="4" id="KW-1185">Reference proteome</keyword>
<dbReference type="AlphaFoldDB" id="A0A5N4EAW2"/>
<dbReference type="EMBL" id="JWIN03000003">
    <property type="protein sequence ID" value="KAB1280638.1"/>
    <property type="molecule type" value="Genomic_DNA"/>
</dbReference>
<accession>A0A5N4EAW2</accession>
<evidence type="ECO:0000313" key="4">
    <source>
        <dbReference type="Proteomes" id="UP000299084"/>
    </source>
</evidence>
<organism evidence="3 4">
    <name type="scientific">Camelus dromedarius</name>
    <name type="common">Dromedary</name>
    <name type="synonym">Arabian camel</name>
    <dbReference type="NCBI Taxonomy" id="9838"/>
    <lineage>
        <taxon>Eukaryota</taxon>
        <taxon>Metazoa</taxon>
        <taxon>Chordata</taxon>
        <taxon>Craniata</taxon>
        <taxon>Vertebrata</taxon>
        <taxon>Euteleostomi</taxon>
        <taxon>Mammalia</taxon>
        <taxon>Eutheria</taxon>
        <taxon>Laurasiatheria</taxon>
        <taxon>Artiodactyla</taxon>
        <taxon>Tylopoda</taxon>
        <taxon>Camelidae</taxon>
        <taxon>Camelus</taxon>
    </lineage>
</organism>
<keyword evidence="2" id="KW-0472">Membrane</keyword>
<evidence type="ECO:0000256" key="1">
    <source>
        <dbReference type="SAM" id="MobiDB-lite"/>
    </source>
</evidence>